<comment type="similarity">
    <text evidence="1">Belongs to the WD repeat PWP2 family.</text>
</comment>
<keyword evidence="8" id="KW-1185">Reference proteome</keyword>
<organism evidence="7 8">
    <name type="scientific">Cyphellophora europaea (strain CBS 101466)</name>
    <name type="common">Phialophora europaea</name>
    <dbReference type="NCBI Taxonomy" id="1220924"/>
    <lineage>
        <taxon>Eukaryota</taxon>
        <taxon>Fungi</taxon>
        <taxon>Dikarya</taxon>
        <taxon>Ascomycota</taxon>
        <taxon>Pezizomycotina</taxon>
        <taxon>Eurotiomycetes</taxon>
        <taxon>Chaetothyriomycetidae</taxon>
        <taxon>Chaetothyriales</taxon>
        <taxon>Cyphellophoraceae</taxon>
        <taxon>Cyphellophora</taxon>
    </lineage>
</organism>
<feature type="repeat" description="WD" evidence="4">
    <location>
        <begin position="338"/>
        <end position="379"/>
    </location>
</feature>
<keyword evidence="3" id="KW-0677">Repeat</keyword>
<gene>
    <name evidence="7" type="ORF">HMPREF1541_08974</name>
</gene>
<dbReference type="InterPro" id="IPR020472">
    <property type="entry name" value="WD40_PAC1"/>
</dbReference>
<feature type="repeat" description="WD" evidence="4">
    <location>
        <begin position="466"/>
        <end position="507"/>
    </location>
</feature>
<dbReference type="InterPro" id="IPR027145">
    <property type="entry name" value="PWP2"/>
</dbReference>
<dbReference type="eggNOG" id="KOG0291">
    <property type="taxonomic scope" value="Eukaryota"/>
</dbReference>
<dbReference type="GeneID" id="19976313"/>
<dbReference type="GO" id="GO:0032040">
    <property type="term" value="C:small-subunit processome"/>
    <property type="evidence" value="ECO:0007669"/>
    <property type="project" value="EnsemblFungi"/>
</dbReference>
<dbReference type="CDD" id="cd00200">
    <property type="entry name" value="WD40"/>
    <property type="match status" value="1"/>
</dbReference>
<dbReference type="GO" id="GO:0030010">
    <property type="term" value="P:establishment of cell polarity"/>
    <property type="evidence" value="ECO:0007669"/>
    <property type="project" value="EnsemblFungi"/>
</dbReference>
<evidence type="ECO:0000256" key="5">
    <source>
        <dbReference type="SAM" id="MobiDB-lite"/>
    </source>
</evidence>
<dbReference type="GO" id="GO:0000920">
    <property type="term" value="P:septum digestion after cytokinesis"/>
    <property type="evidence" value="ECO:0007669"/>
    <property type="project" value="EnsemblFungi"/>
</dbReference>
<keyword evidence="2 4" id="KW-0853">WD repeat</keyword>
<dbReference type="GO" id="GO:0000447">
    <property type="term" value="P:endonucleolytic cleavage in ITS1 to separate SSU-rRNA from 5.8S rRNA and LSU-rRNA from tricistronic rRNA transcript (SSU-rRNA, 5.8S rRNA, LSU-rRNA)"/>
    <property type="evidence" value="ECO:0007669"/>
    <property type="project" value="EnsemblFungi"/>
</dbReference>
<evidence type="ECO:0000259" key="6">
    <source>
        <dbReference type="Pfam" id="PF04003"/>
    </source>
</evidence>
<dbReference type="FunFam" id="2.130.10.10:FF:000470">
    <property type="entry name" value="Periodic tryptophan protein 2 homolog"/>
    <property type="match status" value="1"/>
</dbReference>
<evidence type="ECO:0000256" key="4">
    <source>
        <dbReference type="PROSITE-ProRule" id="PRU00221"/>
    </source>
</evidence>
<feature type="domain" description="Small-subunit processome Utp12" evidence="6">
    <location>
        <begin position="748"/>
        <end position="852"/>
    </location>
</feature>
<evidence type="ECO:0000313" key="8">
    <source>
        <dbReference type="Proteomes" id="UP000030752"/>
    </source>
</evidence>
<dbReference type="FunCoup" id="W2RJP1">
    <property type="interactions" value="805"/>
</dbReference>
<feature type="repeat" description="WD" evidence="4">
    <location>
        <begin position="380"/>
        <end position="421"/>
    </location>
</feature>
<feature type="repeat" description="WD" evidence="4">
    <location>
        <begin position="191"/>
        <end position="232"/>
    </location>
</feature>
<dbReference type="InterPro" id="IPR015943">
    <property type="entry name" value="WD40/YVTN_repeat-like_dom_sf"/>
</dbReference>
<dbReference type="Gene3D" id="2.130.10.10">
    <property type="entry name" value="YVTN repeat-like/Quinoprotein amine dehydrogenase"/>
    <property type="match status" value="3"/>
</dbReference>
<dbReference type="InterPro" id="IPR019775">
    <property type="entry name" value="WD40_repeat_CS"/>
</dbReference>
<feature type="region of interest" description="Disordered" evidence="5">
    <location>
        <begin position="550"/>
        <end position="570"/>
    </location>
</feature>
<reference evidence="7 8" key="1">
    <citation type="submission" date="2013-03" db="EMBL/GenBank/DDBJ databases">
        <title>The Genome Sequence of Phialophora europaea CBS 101466.</title>
        <authorList>
            <consortium name="The Broad Institute Genomics Platform"/>
            <person name="Cuomo C."/>
            <person name="de Hoog S."/>
            <person name="Gorbushina A."/>
            <person name="Walker B."/>
            <person name="Young S.K."/>
            <person name="Zeng Q."/>
            <person name="Gargeya S."/>
            <person name="Fitzgerald M."/>
            <person name="Haas B."/>
            <person name="Abouelleil A."/>
            <person name="Allen A.W."/>
            <person name="Alvarado L."/>
            <person name="Arachchi H.M."/>
            <person name="Berlin A.M."/>
            <person name="Chapman S.B."/>
            <person name="Gainer-Dewar J."/>
            <person name="Goldberg J."/>
            <person name="Griggs A."/>
            <person name="Gujja S."/>
            <person name="Hansen M."/>
            <person name="Howarth C."/>
            <person name="Imamovic A."/>
            <person name="Ireland A."/>
            <person name="Larimer J."/>
            <person name="McCowan C."/>
            <person name="Murphy C."/>
            <person name="Pearson M."/>
            <person name="Poon T.W."/>
            <person name="Priest M."/>
            <person name="Roberts A."/>
            <person name="Saif S."/>
            <person name="Shea T."/>
            <person name="Sisk P."/>
            <person name="Sykes S."/>
            <person name="Wortman J."/>
            <person name="Nusbaum C."/>
            <person name="Birren B."/>
        </authorList>
    </citation>
    <scope>NUCLEOTIDE SEQUENCE [LARGE SCALE GENOMIC DNA]</scope>
    <source>
        <strain evidence="7 8">CBS 101466</strain>
    </source>
</reference>
<dbReference type="PANTHER" id="PTHR19858">
    <property type="entry name" value="WD40 REPEAT PROTEIN"/>
    <property type="match status" value="1"/>
</dbReference>
<evidence type="ECO:0000256" key="1">
    <source>
        <dbReference type="ARBA" id="ARBA00010226"/>
    </source>
</evidence>
<dbReference type="EMBL" id="KB822725">
    <property type="protein sequence ID" value="ETN36696.1"/>
    <property type="molecule type" value="Genomic_DNA"/>
</dbReference>
<accession>W2RJP1</accession>
<dbReference type="GO" id="GO:0000480">
    <property type="term" value="P:endonucleolytic cleavage in 5'-ETS of tricistronic rRNA transcript (SSU-rRNA, 5.8S rRNA, LSU-rRNA)"/>
    <property type="evidence" value="ECO:0007669"/>
    <property type="project" value="EnsemblFungi"/>
</dbReference>
<proteinExistence type="inferred from homology"/>
<dbReference type="InterPro" id="IPR007148">
    <property type="entry name" value="SSU_processome_Utp12"/>
</dbReference>
<name>W2RJP1_CYPE1</name>
<evidence type="ECO:0000256" key="2">
    <source>
        <dbReference type="ARBA" id="ARBA00022574"/>
    </source>
</evidence>
<evidence type="ECO:0000313" key="7">
    <source>
        <dbReference type="EMBL" id="ETN36696.1"/>
    </source>
</evidence>
<dbReference type="Pfam" id="PF00400">
    <property type="entry name" value="WD40"/>
    <property type="match status" value="7"/>
</dbReference>
<dbReference type="STRING" id="1220924.W2RJP1"/>
<dbReference type="InterPro" id="IPR001680">
    <property type="entry name" value="WD40_rpt"/>
</dbReference>
<dbReference type="GO" id="GO:0034388">
    <property type="term" value="C:Pwp2p-containing subcomplex of 90S preribosome"/>
    <property type="evidence" value="ECO:0007669"/>
    <property type="project" value="EnsemblFungi"/>
</dbReference>
<dbReference type="InterPro" id="IPR036322">
    <property type="entry name" value="WD40_repeat_dom_sf"/>
</dbReference>
<dbReference type="PANTHER" id="PTHR19858:SF0">
    <property type="entry name" value="PERIODIC TRYPTOPHAN PROTEIN 2 HOMOLOG"/>
    <property type="match status" value="1"/>
</dbReference>
<dbReference type="Pfam" id="PF04003">
    <property type="entry name" value="Utp12"/>
    <property type="match status" value="1"/>
</dbReference>
<sequence length="895" mass="98700">MKTEFKFSNLLGTVYGRGNLVFTPDGNSLLSPVGNRVSVFNLTKNTSYTLPFAHRRNITHLDLTSNGQLLLTIDEDGRAILTLFPRRISIYHFSFKGPVSALAFSPSGRHFAAGVGKRIQAWKTPRTPGTDAAGELEFAPFVLHRDYGGHFDEVRHLSWSGDSRFFISSSRDLTARLWSLDPEADFEPTVLSGHRQQVRAAWFSANQELIYTVSEDGALFRWEFVSRSAQQEADEEMTDPDDEERWRIVKKDFFMQNAKLKCAAFNPVTSLLTVCFASGLFSIYELPSFSNIHSLSMASSPISAVSINKSGEWLALGSAKTGQLLVWEHTSESNILKQSSHLDTMTTLSYSPDSTRIITGSDDGLIKIWDIASGFHIATFTEHGSAVTGSAYSKRGNVLFTSSLDGSIRAWDMLRYRNFRTFTAPTRLSFACLAIDPSAEVVCAASHDSFDIHLWSVQTGALLDQLSGHEGPISTLAFTPDGRYLISGSWDRTIRVWNVFDRSQSSEALQLTSDLLCVTVSPDSCQIAASTLDGQLTFWNLDTSVQESGFDGRRDVSGGRSLTSRRTAASTPGTKSFNTISYSADGTCLLAAGNSKYVCLYSISTLTLVKKFTVSINLSLDGTQEFLNSAAIMSNGMPRDTIDTEGENSDLEDRIDRSLPGVNRGKDATSRTITPAVRVTSAQFAPTGRSFCVASTEGLLVYSLDNTGMEDFDPFDLDIDVTPQNIKAMLSVAEPEYLKALVMSFRLNDKSLIQQVYESIPPTSTPLVIRELPRVYLPRLLRFLGEQLEATPHLEFHLLWVTELIGVHGRYIKEHQGEFVSELRAVLKGVEGVGKTVRTLSERNGFEIDFLTMRNKATGVKALENGHTGEENAMLLDGDEASADSEEAGDWMGVE</sequence>
<dbReference type="PROSITE" id="PS50294">
    <property type="entry name" value="WD_REPEATS_REGION"/>
    <property type="match status" value="4"/>
</dbReference>
<feature type="repeat" description="WD" evidence="4">
    <location>
        <begin position="147"/>
        <end position="181"/>
    </location>
</feature>
<dbReference type="SUPFAM" id="SSF50978">
    <property type="entry name" value="WD40 repeat-like"/>
    <property type="match status" value="3"/>
</dbReference>
<dbReference type="PROSITE" id="PS00678">
    <property type="entry name" value="WD_REPEATS_1"/>
    <property type="match status" value="3"/>
</dbReference>
<dbReference type="PRINTS" id="PR00320">
    <property type="entry name" value="GPROTEINBRPT"/>
</dbReference>
<dbReference type="AlphaFoldDB" id="W2RJP1"/>
<dbReference type="GO" id="GO:0000028">
    <property type="term" value="P:ribosomal small subunit assembly"/>
    <property type="evidence" value="ECO:0007669"/>
    <property type="project" value="TreeGrafter"/>
</dbReference>
<dbReference type="HOGENOM" id="CLU_010458_0_0_1"/>
<dbReference type="RefSeq" id="XP_008721514.1">
    <property type="nucleotide sequence ID" value="XM_008723292.1"/>
</dbReference>
<dbReference type="Proteomes" id="UP000030752">
    <property type="component" value="Unassembled WGS sequence"/>
</dbReference>
<dbReference type="OrthoDB" id="3142434at2759"/>
<dbReference type="VEuPathDB" id="FungiDB:HMPREF1541_08974"/>
<protein>
    <recommendedName>
        <fullName evidence="6">Small-subunit processome Utp12 domain-containing protein</fullName>
    </recommendedName>
</protein>
<dbReference type="GO" id="GO:0005737">
    <property type="term" value="C:cytoplasm"/>
    <property type="evidence" value="ECO:0007669"/>
    <property type="project" value="EnsemblFungi"/>
</dbReference>
<dbReference type="SMART" id="SM00320">
    <property type="entry name" value="WD40"/>
    <property type="match status" value="12"/>
</dbReference>
<dbReference type="GO" id="GO:0000472">
    <property type="term" value="P:endonucleolytic cleavage to generate mature 5'-end of SSU-rRNA from (SSU-rRNA, 5.8S rRNA, LSU-rRNA)"/>
    <property type="evidence" value="ECO:0007669"/>
    <property type="project" value="EnsemblFungi"/>
</dbReference>
<evidence type="ECO:0000256" key="3">
    <source>
        <dbReference type="ARBA" id="ARBA00022737"/>
    </source>
</evidence>
<dbReference type="InParanoid" id="W2RJP1"/>
<dbReference type="PROSITE" id="PS50082">
    <property type="entry name" value="WD_REPEATS_2"/>
    <property type="match status" value="5"/>
</dbReference>
<feature type="compositionally biased region" description="Polar residues" evidence="5">
    <location>
        <begin position="560"/>
        <end position="570"/>
    </location>
</feature>